<dbReference type="Pfam" id="PF01565">
    <property type="entry name" value="FAD_binding_4"/>
    <property type="match status" value="1"/>
</dbReference>
<organism evidence="2 3">
    <name type="scientific">Fusarium oxysporum f. sp. rapae</name>
    <dbReference type="NCBI Taxonomy" id="485398"/>
    <lineage>
        <taxon>Eukaryota</taxon>
        <taxon>Fungi</taxon>
        <taxon>Dikarya</taxon>
        <taxon>Ascomycota</taxon>
        <taxon>Pezizomycotina</taxon>
        <taxon>Sordariomycetes</taxon>
        <taxon>Hypocreomycetidae</taxon>
        <taxon>Hypocreales</taxon>
        <taxon>Nectriaceae</taxon>
        <taxon>Fusarium</taxon>
        <taxon>Fusarium oxysporum species complex</taxon>
    </lineage>
</organism>
<dbReference type="GO" id="GO:0016899">
    <property type="term" value="F:oxidoreductase activity, acting on the CH-OH group of donors, oxygen as acceptor"/>
    <property type="evidence" value="ECO:0007669"/>
    <property type="project" value="InterPro"/>
</dbReference>
<evidence type="ECO:0000313" key="3">
    <source>
        <dbReference type="Proteomes" id="UP000694050"/>
    </source>
</evidence>
<protein>
    <submittedName>
        <fullName evidence="2">L-gulonolactone oxidase</fullName>
    </submittedName>
</protein>
<dbReference type="EMBL" id="JAELUQ010000008">
    <property type="protein sequence ID" value="KAG7409351.1"/>
    <property type="molecule type" value="Genomic_DNA"/>
</dbReference>
<dbReference type="AlphaFoldDB" id="A0A8J5NNC6"/>
<dbReference type="PANTHER" id="PTHR43762:SF1">
    <property type="entry name" value="D-ARABINONO-1,4-LACTONE OXIDASE"/>
    <property type="match status" value="1"/>
</dbReference>
<dbReference type="InterPro" id="IPR006094">
    <property type="entry name" value="Oxid_FAD_bind_N"/>
</dbReference>
<proteinExistence type="predicted"/>
<sequence length="101" mass="11446">MTLLTNWNNEIRFEVADDHFERPMQVRDVRAIVTRAFDQHQRVTVIGAMHSTIEYIVGIGIVISMENMAHVLPVDREGLTITVEGGVTLRQLGAYLRELGL</sequence>
<dbReference type="GO" id="GO:0071949">
    <property type="term" value="F:FAD binding"/>
    <property type="evidence" value="ECO:0007669"/>
    <property type="project" value="InterPro"/>
</dbReference>
<reference evidence="2" key="1">
    <citation type="submission" date="2021-04" db="EMBL/GenBank/DDBJ databases">
        <title>First draft genome resource for Brassicaceae pathogens Fusarium oxysporum f. sp. raphani and Fusarium oxysporum f. sp. rapae.</title>
        <authorList>
            <person name="Asai S."/>
        </authorList>
    </citation>
    <scope>NUCLEOTIDE SEQUENCE</scope>
    <source>
        <strain evidence="2">Tf1208</strain>
    </source>
</reference>
<dbReference type="InterPro" id="IPR016166">
    <property type="entry name" value="FAD-bd_PCMH"/>
</dbReference>
<gene>
    <name evidence="2" type="primary">GULO</name>
    <name evidence="2" type="ORF">Forpe1208_v010909</name>
</gene>
<comment type="caution">
    <text evidence="2">The sequence shown here is derived from an EMBL/GenBank/DDBJ whole genome shotgun (WGS) entry which is preliminary data.</text>
</comment>
<feature type="domain" description="FAD-binding PCMH-type" evidence="1">
    <location>
        <begin position="12"/>
        <end position="101"/>
    </location>
</feature>
<name>A0A8J5NNC6_FUSOX</name>
<dbReference type="Proteomes" id="UP000694050">
    <property type="component" value="Unassembled WGS sequence"/>
</dbReference>
<dbReference type="InterPro" id="IPR010031">
    <property type="entry name" value="FAD_lactone_oxidase-like"/>
</dbReference>
<evidence type="ECO:0000259" key="1">
    <source>
        <dbReference type="PROSITE" id="PS51387"/>
    </source>
</evidence>
<dbReference type="PROSITE" id="PS51387">
    <property type="entry name" value="FAD_PCMH"/>
    <property type="match status" value="1"/>
</dbReference>
<evidence type="ECO:0000313" key="2">
    <source>
        <dbReference type="EMBL" id="KAG7409351.1"/>
    </source>
</evidence>
<accession>A0A8J5NNC6</accession>
<dbReference type="PANTHER" id="PTHR43762">
    <property type="entry name" value="L-GULONOLACTONE OXIDASE"/>
    <property type="match status" value="1"/>
</dbReference>